<evidence type="ECO:0000256" key="1">
    <source>
        <dbReference type="SAM" id="MobiDB-lite"/>
    </source>
</evidence>
<dbReference type="AlphaFoldDB" id="A0A5C7IK30"/>
<dbReference type="Proteomes" id="UP000323000">
    <property type="component" value="Chromosome 2"/>
</dbReference>
<reference evidence="3" key="1">
    <citation type="journal article" date="2019" name="Gigascience">
        <title>De novo genome assembly of the endangered Acer yangbiense, a plant species with extremely small populations endemic to Yunnan Province, China.</title>
        <authorList>
            <person name="Yang J."/>
            <person name="Wariss H.M."/>
            <person name="Tao L."/>
            <person name="Zhang R."/>
            <person name="Yun Q."/>
            <person name="Hollingsworth P."/>
            <person name="Dao Z."/>
            <person name="Luo G."/>
            <person name="Guo H."/>
            <person name="Ma Y."/>
            <person name="Sun W."/>
        </authorList>
    </citation>
    <scope>NUCLEOTIDE SEQUENCE [LARGE SCALE GENOMIC DNA]</scope>
    <source>
        <strain evidence="3">cv. Malutang</strain>
    </source>
</reference>
<comment type="caution">
    <text evidence="2">The sequence shown here is derived from an EMBL/GenBank/DDBJ whole genome shotgun (WGS) entry which is preliminary data.</text>
</comment>
<gene>
    <name evidence="2" type="ORF">EZV62_004483</name>
</gene>
<accession>A0A5C7IK30</accession>
<feature type="region of interest" description="Disordered" evidence="1">
    <location>
        <begin position="28"/>
        <end position="47"/>
    </location>
</feature>
<dbReference type="PANTHER" id="PTHR33972">
    <property type="entry name" value="EXPRESSED PROTEIN"/>
    <property type="match status" value="1"/>
</dbReference>
<evidence type="ECO:0000313" key="2">
    <source>
        <dbReference type="EMBL" id="TXG69548.1"/>
    </source>
</evidence>
<protein>
    <submittedName>
        <fullName evidence="2">Uncharacterized protein</fullName>
    </submittedName>
</protein>
<dbReference type="EMBL" id="VAHF01000002">
    <property type="protein sequence ID" value="TXG69548.1"/>
    <property type="molecule type" value="Genomic_DNA"/>
</dbReference>
<sequence>MPRSLFLNLSKSATTIHRLSPSRLVPLRAQSSQPDLPDHAESSSSTDPLLSKLEDAIHRIIARRSAPDWLPFLPGYSYWVPPPTSQFYGVAQLVEKLANPLTHEQSMSTNSARGWPSSEFFIRDGFDWKVVFLIDLSFEALGAGLHPVDLEMTSANLSQSESESDDEEG</sequence>
<dbReference type="OrthoDB" id="1095098at2759"/>
<dbReference type="PANTHER" id="PTHR33972:SF25">
    <property type="entry name" value="GENOME ASSEMBLY, CHROMOSOME: A06"/>
    <property type="match status" value="1"/>
</dbReference>
<name>A0A5C7IK30_9ROSI</name>
<evidence type="ECO:0000313" key="3">
    <source>
        <dbReference type="Proteomes" id="UP000323000"/>
    </source>
</evidence>
<proteinExistence type="predicted"/>
<organism evidence="2 3">
    <name type="scientific">Acer yangbiense</name>
    <dbReference type="NCBI Taxonomy" id="1000413"/>
    <lineage>
        <taxon>Eukaryota</taxon>
        <taxon>Viridiplantae</taxon>
        <taxon>Streptophyta</taxon>
        <taxon>Embryophyta</taxon>
        <taxon>Tracheophyta</taxon>
        <taxon>Spermatophyta</taxon>
        <taxon>Magnoliopsida</taxon>
        <taxon>eudicotyledons</taxon>
        <taxon>Gunneridae</taxon>
        <taxon>Pentapetalae</taxon>
        <taxon>rosids</taxon>
        <taxon>malvids</taxon>
        <taxon>Sapindales</taxon>
        <taxon>Sapindaceae</taxon>
        <taxon>Hippocastanoideae</taxon>
        <taxon>Acereae</taxon>
        <taxon>Acer</taxon>
    </lineage>
</organism>
<keyword evidence="3" id="KW-1185">Reference proteome</keyword>